<comment type="subunit">
    <text evidence="4 5">Homooligomer. Interacts with the replication-associated protein (REP). Interacts with host proliferating cell nuclear antigen (PCNA). Interacts with host retinoblastoma-related protein 1 (RBR1), and may thereby deregulate the host cell cycle. Oligomerization and interaction with PCNA are necessary for optimal replication enhancement.</text>
</comment>
<accession>D6MTW1</accession>
<organism evidence="6 7">
    <name type="scientific">Soybean mild mottle virus</name>
    <dbReference type="NCBI Taxonomy" id="761701"/>
    <lineage>
        <taxon>Viruses</taxon>
        <taxon>Monodnaviria</taxon>
        <taxon>Shotokuvirae</taxon>
        <taxon>Cressdnaviricota</taxon>
        <taxon>Repensiviricetes</taxon>
        <taxon>Geplafuvirales</taxon>
        <taxon>Geminiviridae</taxon>
        <taxon>Begomovirus</taxon>
        <taxon>Begomovirus glycinevariati</taxon>
    </lineage>
</organism>
<dbReference type="Pfam" id="PF01407">
    <property type="entry name" value="Gemini_AL3"/>
    <property type="match status" value="1"/>
</dbReference>
<evidence type="ECO:0000256" key="3">
    <source>
        <dbReference type="ARBA" id="ARBA00025603"/>
    </source>
</evidence>
<dbReference type="RefSeq" id="YP_003622550.1">
    <property type="nucleotide sequence ID" value="NC_014140.1"/>
</dbReference>
<evidence type="ECO:0000256" key="5">
    <source>
        <dbReference type="RuleBase" id="RU363029"/>
    </source>
</evidence>
<dbReference type="PRINTS" id="PR00231">
    <property type="entry name" value="GEMCOATAL3"/>
</dbReference>
<dbReference type="GO" id="GO:0016032">
    <property type="term" value="P:viral process"/>
    <property type="evidence" value="ECO:0007669"/>
    <property type="project" value="InterPro"/>
</dbReference>
<gene>
    <name evidence="6" type="primary">C3</name>
</gene>
<dbReference type="Proteomes" id="UP000203775">
    <property type="component" value="Segment DNA A"/>
</dbReference>
<dbReference type="EMBL" id="GQ472984">
    <property type="protein sequence ID" value="ADG36413.1"/>
    <property type="molecule type" value="Genomic_DNA"/>
</dbReference>
<proteinExistence type="inferred from homology"/>
<dbReference type="OrthoDB" id="13855at10239"/>
<dbReference type="GeneID" id="9121922"/>
<comment type="similarity">
    <text evidence="1 5">Belongs to the geminiviridae replication enhancer protein family.</text>
</comment>
<evidence type="ECO:0000313" key="6">
    <source>
        <dbReference type="EMBL" id="ADG36413.1"/>
    </source>
</evidence>
<keyword evidence="7" id="KW-1185">Reference proteome</keyword>
<dbReference type="InterPro" id="IPR000657">
    <property type="entry name" value="Gemini_AL3"/>
</dbReference>
<evidence type="ECO:0000256" key="4">
    <source>
        <dbReference type="ARBA" id="ARBA00025955"/>
    </source>
</evidence>
<evidence type="ECO:0000313" key="7">
    <source>
        <dbReference type="Proteomes" id="UP000203775"/>
    </source>
</evidence>
<name>D6MTW1_9GEMI</name>
<protein>
    <recommendedName>
        <fullName evidence="5">Replication enhancer</fullName>
        <shortName evidence="5">REn</shortName>
    </recommendedName>
</protein>
<evidence type="ECO:0000256" key="2">
    <source>
        <dbReference type="ARBA" id="ARBA00022581"/>
    </source>
</evidence>
<evidence type="ECO:0000256" key="1">
    <source>
        <dbReference type="ARBA" id="ARBA00009424"/>
    </source>
</evidence>
<sequence>MDSRTGELLTQSELERGVYIWEVNNPLCFKLLREDYGVMGLPYDEMNIRIMFNNCVKRKLEIHKCFLDLKIFLHSQSQNWRFFRAFKFLMMSFLNSIGSISILSVQTAINKVLLEQFVIVSHFEIKYDIKFNLY</sequence>
<keyword evidence="2 5" id="KW-0945">Host-virus interaction</keyword>
<reference evidence="6 7" key="1">
    <citation type="journal article" date="2010" name="Arch. Virol.">
        <title>Two new 'legumoviruses' (genus Begomovirus) naturally infecting soybean in Nigeria.</title>
        <authorList>
            <person name="Alabi O.J."/>
            <person name="Kumar P.L."/>
            <person name="Mgbechi-Ezeri J.U."/>
            <person name="Naidu R.A."/>
        </authorList>
    </citation>
    <scope>NUCLEOTIDE SEQUENCE [LARGE SCALE GENOMIC DNA]</scope>
    <source>
        <strain evidence="6">Sb17</strain>
    </source>
</reference>
<dbReference type="KEGG" id="vg:9121922"/>
<comment type="function">
    <text evidence="3">Increases viral DNA accumulation. Enhances infectivity and symptom expression.</text>
</comment>